<protein>
    <submittedName>
        <fullName evidence="8">Chromate transporter</fullName>
    </submittedName>
</protein>
<evidence type="ECO:0000313" key="8">
    <source>
        <dbReference type="EMBL" id="MBK4736631.1"/>
    </source>
</evidence>
<feature type="transmembrane region" description="Helical" evidence="7">
    <location>
        <begin position="57"/>
        <end position="75"/>
    </location>
</feature>
<evidence type="ECO:0000256" key="2">
    <source>
        <dbReference type="ARBA" id="ARBA00005262"/>
    </source>
</evidence>
<comment type="similarity">
    <text evidence="2">Belongs to the chromate ion transporter (CHR) (TC 2.A.51) family.</text>
</comment>
<evidence type="ECO:0000313" key="9">
    <source>
        <dbReference type="Proteomes" id="UP000622890"/>
    </source>
</evidence>
<dbReference type="Pfam" id="PF02417">
    <property type="entry name" value="Chromate_transp"/>
    <property type="match status" value="2"/>
</dbReference>
<keyword evidence="6 7" id="KW-0472">Membrane</keyword>
<organism evidence="8 9">
    <name type="scientific">Noviherbaspirillum pedocola</name>
    <dbReference type="NCBI Taxonomy" id="2801341"/>
    <lineage>
        <taxon>Bacteria</taxon>
        <taxon>Pseudomonadati</taxon>
        <taxon>Pseudomonadota</taxon>
        <taxon>Betaproteobacteria</taxon>
        <taxon>Burkholderiales</taxon>
        <taxon>Oxalobacteraceae</taxon>
        <taxon>Noviherbaspirillum</taxon>
    </lineage>
</organism>
<feature type="transmembrane region" description="Helical" evidence="7">
    <location>
        <begin position="148"/>
        <end position="181"/>
    </location>
</feature>
<dbReference type="PANTHER" id="PTHR43663:SF1">
    <property type="entry name" value="CHROMATE TRANSPORTER"/>
    <property type="match status" value="1"/>
</dbReference>
<name>A0A934W2S1_9BURK</name>
<keyword evidence="5 7" id="KW-1133">Transmembrane helix</keyword>
<feature type="transmembrane region" description="Helical" evidence="7">
    <location>
        <begin position="316"/>
        <end position="342"/>
    </location>
</feature>
<dbReference type="InterPro" id="IPR014047">
    <property type="entry name" value="Chr_Tranpt_l_chain"/>
</dbReference>
<evidence type="ECO:0000256" key="6">
    <source>
        <dbReference type="ARBA" id="ARBA00023136"/>
    </source>
</evidence>
<feature type="transmembrane region" description="Helical" evidence="7">
    <location>
        <begin position="349"/>
        <end position="365"/>
    </location>
</feature>
<sequence>MSETTAGPRYTLWQMVRYMLRLGTLGFGGPVALVGYMQRDLVEEREWISQEDYKEGLALAQIAPGPLAAQLGIYMGYVHYRVLGATLAGIAFVLPSFLMVLALGWAYVRFNGLPWMQAVFYGVGAAVIGIIAMSAKKLTQKSIGSDRLLWAIYLLLVVVTVITESELAWMFIASGILVWLLRAPPKWLARGSVQAAALTQAPMAGSLIGAMDVSLLAQIGIFFAKAGAFVFGSGLAIVPFLYGGVVADNHWLNDRQFVDAVAVAMITPGPVVITVGFIGYLIAGLPGACVAALATFIPCYLFTVIPAPYFKKYGRLPGVLAFVDGITAAAIGAITGSVIVLARRSIIDIPTALLALVTVVLLWRFKKLQEPAIIVAAALAGLVLYPLLRA</sequence>
<evidence type="ECO:0000256" key="3">
    <source>
        <dbReference type="ARBA" id="ARBA00022475"/>
    </source>
</evidence>
<evidence type="ECO:0000256" key="1">
    <source>
        <dbReference type="ARBA" id="ARBA00004651"/>
    </source>
</evidence>
<dbReference type="InterPro" id="IPR052518">
    <property type="entry name" value="CHR_Transporter"/>
</dbReference>
<dbReference type="AlphaFoldDB" id="A0A934W2S1"/>
<comment type="subcellular location">
    <subcellularLocation>
        <location evidence="1">Cell membrane</location>
        <topology evidence="1">Multi-pass membrane protein</topology>
    </subcellularLocation>
</comment>
<dbReference type="EMBL" id="JAEPBG010000008">
    <property type="protein sequence ID" value="MBK4736631.1"/>
    <property type="molecule type" value="Genomic_DNA"/>
</dbReference>
<dbReference type="PIRSF" id="PIRSF004810">
    <property type="entry name" value="ChrA"/>
    <property type="match status" value="1"/>
</dbReference>
<reference evidence="8" key="1">
    <citation type="submission" date="2021-01" db="EMBL/GenBank/DDBJ databases">
        <title>Genome sequence of strain Noviherbaspirillum sp. DKR-6.</title>
        <authorList>
            <person name="Chaudhary D.K."/>
        </authorList>
    </citation>
    <scope>NUCLEOTIDE SEQUENCE</scope>
    <source>
        <strain evidence="8">DKR-6</strain>
    </source>
</reference>
<accession>A0A934W2S1</accession>
<comment type="caution">
    <text evidence="8">The sequence shown here is derived from an EMBL/GenBank/DDBJ whole genome shotgun (WGS) entry which is preliminary data.</text>
</comment>
<gene>
    <name evidence="8" type="ORF">JJB74_18555</name>
</gene>
<evidence type="ECO:0000256" key="5">
    <source>
        <dbReference type="ARBA" id="ARBA00022989"/>
    </source>
</evidence>
<dbReference type="GO" id="GO:0015109">
    <property type="term" value="F:chromate transmembrane transporter activity"/>
    <property type="evidence" value="ECO:0007669"/>
    <property type="project" value="InterPro"/>
</dbReference>
<evidence type="ECO:0000256" key="7">
    <source>
        <dbReference type="SAM" id="Phobius"/>
    </source>
</evidence>
<proteinExistence type="inferred from homology"/>
<feature type="transmembrane region" description="Helical" evidence="7">
    <location>
        <begin position="222"/>
        <end position="242"/>
    </location>
</feature>
<dbReference type="InterPro" id="IPR003370">
    <property type="entry name" value="Chromate_transpt"/>
</dbReference>
<dbReference type="Proteomes" id="UP000622890">
    <property type="component" value="Unassembled WGS sequence"/>
</dbReference>
<feature type="transmembrane region" description="Helical" evidence="7">
    <location>
        <begin position="262"/>
        <end position="283"/>
    </location>
</feature>
<evidence type="ECO:0000256" key="4">
    <source>
        <dbReference type="ARBA" id="ARBA00022692"/>
    </source>
</evidence>
<keyword evidence="9" id="KW-1185">Reference proteome</keyword>
<feature type="transmembrane region" description="Helical" evidence="7">
    <location>
        <begin position="290"/>
        <end position="310"/>
    </location>
</feature>
<dbReference type="RefSeq" id="WP_200594253.1">
    <property type="nucleotide sequence ID" value="NZ_JAEPBG010000008.1"/>
</dbReference>
<dbReference type="NCBIfam" id="TIGR00937">
    <property type="entry name" value="2A51"/>
    <property type="match status" value="1"/>
</dbReference>
<feature type="transmembrane region" description="Helical" evidence="7">
    <location>
        <begin position="371"/>
        <end position="388"/>
    </location>
</feature>
<dbReference type="PANTHER" id="PTHR43663">
    <property type="entry name" value="CHROMATE TRANSPORT PROTEIN-RELATED"/>
    <property type="match status" value="1"/>
</dbReference>
<feature type="transmembrane region" description="Helical" evidence="7">
    <location>
        <begin position="18"/>
        <end position="37"/>
    </location>
</feature>
<feature type="transmembrane region" description="Helical" evidence="7">
    <location>
        <begin position="82"/>
        <end position="106"/>
    </location>
</feature>
<keyword evidence="3" id="KW-1003">Cell membrane</keyword>
<keyword evidence="4 7" id="KW-0812">Transmembrane</keyword>
<feature type="transmembrane region" description="Helical" evidence="7">
    <location>
        <begin position="118"/>
        <end position="136"/>
    </location>
</feature>
<dbReference type="GO" id="GO:0005886">
    <property type="term" value="C:plasma membrane"/>
    <property type="evidence" value="ECO:0007669"/>
    <property type="project" value="UniProtKB-SubCell"/>
</dbReference>